<dbReference type="EMBL" id="AFNW01000183">
    <property type="protein sequence ID" value="EKJ73201.1"/>
    <property type="molecule type" value="Genomic_DNA"/>
</dbReference>
<gene>
    <name evidence="1" type="ORF">FPSE_06625</name>
</gene>
<sequence length="556" mass="62188">MRLKSAANGIDDRNHSTVPSRVWTSSRAETYRFCQKLSAWRSGSTPVTDVPFILLPGPFSLTAPGLVCISYFEDQHLTLFKMNRFPKASNQLGIHCAFMLGSTTESIFENKFEHAIASAIVQHPLFTVGRINEASKKQYWVRLDHIDFNNHITWQTVSEEEDHRKALDAALNWQANERYTELETRPQWRATILKSAKGNFVDVVFAWDHTVGDGKSGGFFHDSLLACLNQKPDNDTITLDDRYFKVPVTEFTPPLHHLLKLPVSPSFIVSTFSQDLFSQSKSDKLPHTANWAPIKMEPFESRLRSITLPNDVLKPVLDACRRQETTLTALLHSLISVSMATRLAEDEARAFECGTPICLRQFQKPGMSKVDLKKTAINSVVYWPYKFEPGVVATIRQQVSDAQASQELNKEIEDTVWSVAKSIRKGLSAKLKLGAKNDTLGLAKFITDWKSYLLDHAKTRTHSWEVSNLGVMQGDMAGNTGTEDYWRIEDATFTQSASVCGPALTFSVISVKGEGITISCSWQTGVIDDGLAEGVSKDIGMWLNGLGRNGCINFTE</sequence>
<dbReference type="OrthoDB" id="2150604at2759"/>
<comment type="caution">
    <text evidence="1">The sequence shown here is derived from an EMBL/GenBank/DDBJ whole genome shotgun (WGS) entry which is preliminary data.</text>
</comment>
<organism evidence="1 2">
    <name type="scientific">Fusarium pseudograminearum (strain CS3096)</name>
    <name type="common">Wheat and barley crown-rot fungus</name>
    <dbReference type="NCBI Taxonomy" id="1028729"/>
    <lineage>
        <taxon>Eukaryota</taxon>
        <taxon>Fungi</taxon>
        <taxon>Dikarya</taxon>
        <taxon>Ascomycota</taxon>
        <taxon>Pezizomycotina</taxon>
        <taxon>Sordariomycetes</taxon>
        <taxon>Hypocreomycetidae</taxon>
        <taxon>Hypocreales</taxon>
        <taxon>Nectriaceae</taxon>
        <taxon>Fusarium</taxon>
    </lineage>
</organism>
<dbReference type="InterPro" id="IPR052058">
    <property type="entry name" value="Alcohol_O-acetyltransferase"/>
</dbReference>
<dbReference type="PANTHER" id="PTHR28037">
    <property type="entry name" value="ALCOHOL O-ACETYLTRANSFERASE 1-RELATED"/>
    <property type="match status" value="1"/>
</dbReference>
<dbReference type="PANTHER" id="PTHR28037:SF1">
    <property type="entry name" value="ALCOHOL O-ACETYLTRANSFERASE 1-RELATED"/>
    <property type="match status" value="1"/>
</dbReference>
<accession>K3UM43</accession>
<name>K3UM43_FUSPC</name>
<dbReference type="Gene3D" id="3.30.559.30">
    <property type="entry name" value="Nonribosomal peptide synthetase, condensation domain"/>
    <property type="match status" value="1"/>
</dbReference>
<dbReference type="AlphaFoldDB" id="K3UM43"/>
<dbReference type="KEGG" id="fpu:FPSE_06625"/>
<keyword evidence="2" id="KW-1185">Reference proteome</keyword>
<dbReference type="Gene3D" id="3.30.559.10">
    <property type="entry name" value="Chloramphenicol acetyltransferase-like domain"/>
    <property type="match status" value="1"/>
</dbReference>
<evidence type="ECO:0000313" key="2">
    <source>
        <dbReference type="Proteomes" id="UP000007978"/>
    </source>
</evidence>
<dbReference type="GeneID" id="20365243"/>
<evidence type="ECO:0008006" key="3">
    <source>
        <dbReference type="Google" id="ProtNLM"/>
    </source>
</evidence>
<dbReference type="SUPFAM" id="SSF52777">
    <property type="entry name" value="CoA-dependent acyltransferases"/>
    <property type="match status" value="1"/>
</dbReference>
<dbReference type="InterPro" id="IPR010828">
    <property type="entry name" value="Atf2/Sli1-like"/>
</dbReference>
<dbReference type="HOGENOM" id="CLU_024469_1_1_1"/>
<dbReference type="Proteomes" id="UP000007978">
    <property type="component" value="Chromosome 2"/>
</dbReference>
<reference evidence="1 2" key="1">
    <citation type="journal article" date="2012" name="PLoS Pathog.">
        <title>Comparative pathogenomics reveals horizontally acquired novel virulence genes in fungi infecting cereal hosts.</title>
        <authorList>
            <person name="Gardiner D.M."/>
            <person name="McDonald M.C."/>
            <person name="Covarelli L."/>
            <person name="Solomon P.S."/>
            <person name="Rusu A.G."/>
            <person name="Marshall M."/>
            <person name="Kazan K."/>
            <person name="Chakraborty S."/>
            <person name="McDonald B.A."/>
            <person name="Manners J.M."/>
        </authorList>
    </citation>
    <scope>NUCLEOTIDE SEQUENCE [LARGE SCALE GENOMIC DNA]</scope>
    <source>
        <strain evidence="1 2">CS3096</strain>
    </source>
</reference>
<evidence type="ECO:0000313" key="1">
    <source>
        <dbReference type="EMBL" id="EKJ73201.1"/>
    </source>
</evidence>
<dbReference type="RefSeq" id="XP_009258018.1">
    <property type="nucleotide sequence ID" value="XM_009259743.1"/>
</dbReference>
<protein>
    <recommendedName>
        <fullName evidence="3">Alcohol acetyltransferase FCK4</fullName>
    </recommendedName>
</protein>
<dbReference type="Pfam" id="PF07247">
    <property type="entry name" value="AATase"/>
    <property type="match status" value="2"/>
</dbReference>
<dbReference type="GO" id="GO:0008080">
    <property type="term" value="F:N-acetyltransferase activity"/>
    <property type="evidence" value="ECO:0007669"/>
    <property type="project" value="TreeGrafter"/>
</dbReference>
<proteinExistence type="predicted"/>
<dbReference type="InterPro" id="IPR023213">
    <property type="entry name" value="CAT-like_dom_sf"/>
</dbReference>
<dbReference type="eggNOG" id="ENOG502RC91">
    <property type="taxonomic scope" value="Eukaryota"/>
</dbReference>